<dbReference type="PANTHER" id="PTHR35787:SF1">
    <property type="entry name" value="GLYCEROL UPTAKE OPERON ANTITERMINATOR REGULATORY PROTEIN"/>
    <property type="match status" value="1"/>
</dbReference>
<name>A0A401UGU7_9CLOT</name>
<dbReference type="GO" id="GO:0006071">
    <property type="term" value="P:glycerol metabolic process"/>
    <property type="evidence" value="ECO:0007669"/>
    <property type="project" value="InterPro"/>
</dbReference>
<evidence type="ECO:0000313" key="1">
    <source>
        <dbReference type="EMBL" id="GCD08781.1"/>
    </source>
</evidence>
<evidence type="ECO:0000313" key="2">
    <source>
        <dbReference type="Proteomes" id="UP000287872"/>
    </source>
</evidence>
<dbReference type="Pfam" id="PF04309">
    <property type="entry name" value="G3P_antiterm"/>
    <property type="match status" value="1"/>
</dbReference>
<dbReference type="InterPro" id="IPR013785">
    <property type="entry name" value="Aldolase_TIM"/>
</dbReference>
<reference evidence="1 2" key="1">
    <citation type="submission" date="2018-11" db="EMBL/GenBank/DDBJ databases">
        <title>Genome sequencing and assembly of Clostridium tagluense strain A121.</title>
        <authorList>
            <person name="Murakami T."/>
            <person name="Segawa T."/>
            <person name="Shcherbakova V.A."/>
            <person name="Mori H."/>
            <person name="Yoshimura Y."/>
        </authorList>
    </citation>
    <scope>NUCLEOTIDE SEQUENCE [LARGE SCALE GENOMIC DNA]</scope>
    <source>
        <strain evidence="1 2">A121</strain>
    </source>
</reference>
<dbReference type="SUPFAM" id="SSF110391">
    <property type="entry name" value="GlpP-like"/>
    <property type="match status" value="1"/>
</dbReference>
<dbReference type="InterPro" id="IPR006699">
    <property type="entry name" value="GlpP"/>
</dbReference>
<dbReference type="PIRSF" id="PIRSF016897">
    <property type="entry name" value="GlpP"/>
    <property type="match status" value="1"/>
</dbReference>
<comment type="caution">
    <text evidence="1">The sequence shown here is derived from an EMBL/GenBank/DDBJ whole genome shotgun (WGS) entry which is preliminary data.</text>
</comment>
<dbReference type="EMBL" id="BHYK01000002">
    <property type="protein sequence ID" value="GCD08781.1"/>
    <property type="molecule type" value="Genomic_DNA"/>
</dbReference>
<proteinExistence type="predicted"/>
<protein>
    <submittedName>
        <fullName evidence="1">Glycerol uptake operon antiterminator regulatory protein</fullName>
    </submittedName>
</protein>
<dbReference type="Proteomes" id="UP000287872">
    <property type="component" value="Unassembled WGS sequence"/>
</dbReference>
<dbReference type="RefSeq" id="WP_124997569.1">
    <property type="nucleotide sequence ID" value="NZ_BHYK01000002.1"/>
</dbReference>
<organism evidence="1 2">
    <name type="scientific">Clostridium tagluense</name>
    <dbReference type="NCBI Taxonomy" id="360422"/>
    <lineage>
        <taxon>Bacteria</taxon>
        <taxon>Bacillati</taxon>
        <taxon>Bacillota</taxon>
        <taxon>Clostridia</taxon>
        <taxon>Eubacteriales</taxon>
        <taxon>Clostridiaceae</taxon>
        <taxon>Clostridium</taxon>
    </lineage>
</organism>
<dbReference type="GeneID" id="77240621"/>
<accession>A0A401UGU7</accession>
<gene>
    <name evidence="1" type="primary">glpP_1</name>
    <name evidence="1" type="ORF">Ctaglu_04040</name>
</gene>
<dbReference type="OrthoDB" id="9799580at2"/>
<dbReference type="AlphaFoldDB" id="A0A401UGU7"/>
<dbReference type="PANTHER" id="PTHR35787">
    <property type="entry name" value="GLYCEROL UPTAKE OPERON ANTITERMINATOR REGULATORY PROTEIN"/>
    <property type="match status" value="1"/>
</dbReference>
<dbReference type="GO" id="GO:0006355">
    <property type="term" value="P:regulation of DNA-templated transcription"/>
    <property type="evidence" value="ECO:0007669"/>
    <property type="project" value="InterPro"/>
</dbReference>
<sequence length="190" mass="20846">MENLDQLLIENPVIAAIRNEEDLEKVIHSGVLIVFVLYGSIISLKKICVRLKEAGKVVFVHVDLIEGLKGDYTGLLFIKQCGEPYGIITTKATNIKNGKKLNFCVIQRIFVVDSLSLKTGIHNIQSVLPDAVEVMPGVASKIIKSMENQVRVPIIAGGLIQTKKDIMESISAGAMAISTTKQELWTLSEE</sequence>
<dbReference type="Gene3D" id="3.20.20.70">
    <property type="entry name" value="Aldolase class I"/>
    <property type="match status" value="1"/>
</dbReference>
<keyword evidence="2" id="KW-1185">Reference proteome</keyword>